<feature type="signal peptide" evidence="5">
    <location>
        <begin position="1"/>
        <end position="16"/>
    </location>
</feature>
<dbReference type="Proteomes" id="UP001390339">
    <property type="component" value="Unassembled WGS sequence"/>
</dbReference>
<dbReference type="EMBL" id="JAPCWZ010000009">
    <property type="protein sequence ID" value="KAK8851125.1"/>
    <property type="molecule type" value="Genomic_DNA"/>
</dbReference>
<comment type="similarity">
    <text evidence="1">Belongs to the oxygen-dependent FAD-linked oxidoreductase family.</text>
</comment>
<dbReference type="Gene3D" id="3.40.462.20">
    <property type="match status" value="1"/>
</dbReference>
<dbReference type="InterPro" id="IPR006094">
    <property type="entry name" value="Oxid_FAD_bind_N"/>
</dbReference>
<organism evidence="7 8">
    <name type="scientific">Apiospora arundinis</name>
    <dbReference type="NCBI Taxonomy" id="335852"/>
    <lineage>
        <taxon>Eukaryota</taxon>
        <taxon>Fungi</taxon>
        <taxon>Dikarya</taxon>
        <taxon>Ascomycota</taxon>
        <taxon>Pezizomycotina</taxon>
        <taxon>Sordariomycetes</taxon>
        <taxon>Xylariomycetidae</taxon>
        <taxon>Amphisphaeriales</taxon>
        <taxon>Apiosporaceae</taxon>
        <taxon>Apiospora</taxon>
    </lineage>
</organism>
<dbReference type="SUPFAM" id="SSF56176">
    <property type="entry name" value="FAD-binding/transporter-associated domain-like"/>
    <property type="match status" value="1"/>
</dbReference>
<proteinExistence type="inferred from homology"/>
<dbReference type="InterPro" id="IPR016169">
    <property type="entry name" value="FAD-bd_PCMH_sub2"/>
</dbReference>
<dbReference type="PROSITE" id="PS51387">
    <property type="entry name" value="FAD_PCMH"/>
    <property type="match status" value="1"/>
</dbReference>
<evidence type="ECO:0000256" key="1">
    <source>
        <dbReference type="ARBA" id="ARBA00005466"/>
    </source>
</evidence>
<feature type="chain" id="PRO_5047364438" evidence="5">
    <location>
        <begin position="17"/>
        <end position="553"/>
    </location>
</feature>
<dbReference type="InterPro" id="IPR016166">
    <property type="entry name" value="FAD-bd_PCMH"/>
</dbReference>
<evidence type="ECO:0000256" key="4">
    <source>
        <dbReference type="ARBA" id="ARBA00023002"/>
    </source>
</evidence>
<dbReference type="InterPro" id="IPR050416">
    <property type="entry name" value="FAD-linked_Oxidoreductase"/>
</dbReference>
<comment type="caution">
    <text evidence="7">The sequence shown here is derived from an EMBL/GenBank/DDBJ whole genome shotgun (WGS) entry which is preliminary data.</text>
</comment>
<name>A0ABR2HQH7_9PEZI</name>
<dbReference type="InterPro" id="IPR036318">
    <property type="entry name" value="FAD-bd_PCMH-like_sf"/>
</dbReference>
<keyword evidence="8" id="KW-1185">Reference proteome</keyword>
<evidence type="ECO:0000256" key="3">
    <source>
        <dbReference type="ARBA" id="ARBA00022827"/>
    </source>
</evidence>
<evidence type="ECO:0000259" key="6">
    <source>
        <dbReference type="PROSITE" id="PS51387"/>
    </source>
</evidence>
<keyword evidence="4" id="KW-0560">Oxidoreductase</keyword>
<dbReference type="PANTHER" id="PTHR42973">
    <property type="entry name" value="BINDING OXIDOREDUCTASE, PUTATIVE (AFU_ORTHOLOGUE AFUA_1G17690)-RELATED"/>
    <property type="match status" value="1"/>
</dbReference>
<reference evidence="7 8" key="1">
    <citation type="journal article" date="2024" name="IMA Fungus">
        <title>Apiospora arundinis, a panoply of carbohydrate-active enzymes and secondary metabolites.</title>
        <authorList>
            <person name="Sorensen T."/>
            <person name="Petersen C."/>
            <person name="Muurmann A.T."/>
            <person name="Christiansen J.V."/>
            <person name="Brundto M.L."/>
            <person name="Overgaard C.K."/>
            <person name="Boysen A.T."/>
            <person name="Wollenberg R.D."/>
            <person name="Larsen T.O."/>
            <person name="Sorensen J.L."/>
            <person name="Nielsen K.L."/>
            <person name="Sondergaard T.E."/>
        </authorList>
    </citation>
    <scope>NUCLEOTIDE SEQUENCE [LARGE SCALE GENOMIC DNA]</scope>
    <source>
        <strain evidence="7 8">AAU 773</strain>
    </source>
</reference>
<dbReference type="Gene3D" id="3.30.465.10">
    <property type="match status" value="1"/>
</dbReference>
<evidence type="ECO:0000256" key="2">
    <source>
        <dbReference type="ARBA" id="ARBA00022630"/>
    </source>
</evidence>
<evidence type="ECO:0000313" key="8">
    <source>
        <dbReference type="Proteomes" id="UP001390339"/>
    </source>
</evidence>
<keyword evidence="2" id="KW-0285">Flavoprotein</keyword>
<keyword evidence="5" id="KW-0732">Signal</keyword>
<protein>
    <submittedName>
        <fullName evidence="7">FAD binding domain-containing protein</fullName>
    </submittedName>
</protein>
<dbReference type="PANTHER" id="PTHR42973:SF34">
    <property type="entry name" value="FAD BINDING DOMAIN PROTEIN (AFU_ORTHOLOGUE AFUA_3G02770)"/>
    <property type="match status" value="1"/>
</dbReference>
<dbReference type="Pfam" id="PF01565">
    <property type="entry name" value="FAD_binding_4"/>
    <property type="match status" value="1"/>
</dbReference>
<accession>A0ABR2HQH7</accession>
<gene>
    <name evidence="7" type="ORF">PGQ11_013604</name>
</gene>
<keyword evidence="3" id="KW-0274">FAD</keyword>
<evidence type="ECO:0000256" key="5">
    <source>
        <dbReference type="SAM" id="SignalP"/>
    </source>
</evidence>
<evidence type="ECO:0000313" key="7">
    <source>
        <dbReference type="EMBL" id="KAK8851125.1"/>
    </source>
</evidence>
<feature type="domain" description="FAD-binding PCMH-type" evidence="6">
    <location>
        <begin position="106"/>
        <end position="277"/>
    </location>
</feature>
<sequence>MHFVSSLFAGAAMVVAQQQAAPAFEPTDFNVTEALRELEIHVEEIPTLASFLEATPLEGRAPDRKGSACQTACATLQFVYGNDHVYAHDEASYSNFTGSYWSNKQQNVSPRCIFKPSKAADVSAVVLLSRLTQCPFAAKSGGHAAMAGASSIEGGITISFANLNGIALNEDKSVASVGPGNIWGHVYESLATSNRTVIGGRLFNIGVGGLTTGGGISYFSPRYGWAGDNVESFDVVTASGIMVRASVHEYPDLYWALRGGGNNFGLVVNFNLKTIPLPQGQIWGGRKTYMESEFRGLDEAFAYVATNAAQDIDAGLYVVYVYTGGRKLGLPVFYHADVLEGSKSPVWAGFNNITAVGDTTKARVLTEWATETMHDSPIGKRQLFYTLSTKADVEMATFARQRFFDTVASAVGNVPGIGPNIVFQAIGTPQLEQMQKNGGNPLGLDPKDGPVYIMLLAASWTRKEDDARVTAYLSDLLEEIKAEAVARGSFVDYVYMNYASEYQDVISSYGATNQAKLQGVAQKYDPAQVFQKLQPGYFKLDRAPTPGTEYYNI</sequence>